<comment type="caution">
    <text evidence="1">The sequence shown here is derived from an EMBL/GenBank/DDBJ whole genome shotgun (WGS) entry which is preliminary data.</text>
</comment>
<dbReference type="RefSeq" id="WP_190474476.1">
    <property type="nucleotide sequence ID" value="NZ_JACJSG010000022.1"/>
</dbReference>
<dbReference type="EMBL" id="JACJSG010000022">
    <property type="protein sequence ID" value="MBD2502288.1"/>
    <property type="molecule type" value="Genomic_DNA"/>
</dbReference>
<protein>
    <submittedName>
        <fullName evidence="1">Uncharacterized protein</fullName>
    </submittedName>
</protein>
<evidence type="ECO:0000313" key="1">
    <source>
        <dbReference type="EMBL" id="MBD2502288.1"/>
    </source>
</evidence>
<keyword evidence="2" id="KW-1185">Reference proteome</keyword>
<evidence type="ECO:0000313" key="2">
    <source>
        <dbReference type="Proteomes" id="UP000661112"/>
    </source>
</evidence>
<accession>A0ABR8D772</accession>
<dbReference type="Proteomes" id="UP000661112">
    <property type="component" value="Unassembled WGS sequence"/>
</dbReference>
<name>A0ABR8D772_9NOST</name>
<gene>
    <name evidence="1" type="ORF">H6G83_17005</name>
</gene>
<proteinExistence type="predicted"/>
<sequence>MNSDNIEIIETVETVQSTVVVEISSQTDEIVEAEMVGETDEVKRETKALIEALKRRAQAEAETAGTFTRETYINAVRKIRETIEGGRTGDGDGLNLDGSDRIEYFWAVLKDEAEKNWHLLMKDFVDFTVRLQNAAKAAWDAFNAPRHQG</sequence>
<reference evidence="1 2" key="1">
    <citation type="journal article" date="2020" name="ISME J.">
        <title>Comparative genomics reveals insights into cyanobacterial evolution and habitat adaptation.</title>
        <authorList>
            <person name="Chen M.Y."/>
            <person name="Teng W.K."/>
            <person name="Zhao L."/>
            <person name="Hu C.X."/>
            <person name="Zhou Y.K."/>
            <person name="Han B.P."/>
            <person name="Song L.R."/>
            <person name="Shu W.S."/>
        </authorList>
    </citation>
    <scope>NUCLEOTIDE SEQUENCE [LARGE SCALE GENOMIC DNA]</scope>
    <source>
        <strain evidence="1 2">FACHB-119</strain>
    </source>
</reference>
<organism evidence="1 2">
    <name type="scientific">Anabaena azotica FACHB-119</name>
    <dbReference type="NCBI Taxonomy" id="947527"/>
    <lineage>
        <taxon>Bacteria</taxon>
        <taxon>Bacillati</taxon>
        <taxon>Cyanobacteriota</taxon>
        <taxon>Cyanophyceae</taxon>
        <taxon>Nostocales</taxon>
        <taxon>Nostocaceae</taxon>
        <taxon>Anabaena</taxon>
        <taxon>Anabaena azotica</taxon>
    </lineage>
</organism>